<keyword evidence="3" id="KW-0963">Cytoplasm</keyword>
<gene>
    <name evidence="11" type="ORF">Micbo1qcDRAFT_120286</name>
</gene>
<dbReference type="FunCoup" id="A0A136J056">
    <property type="interactions" value="321"/>
</dbReference>
<keyword evidence="7" id="KW-0067">ATP-binding</keyword>
<dbReference type="OrthoDB" id="347435at2759"/>
<dbReference type="FunFam" id="3.40.50.300:FF:001691">
    <property type="entry name" value="Probable ATP-dependent kinase TDA10"/>
    <property type="match status" value="1"/>
</dbReference>
<dbReference type="GO" id="GO:0016301">
    <property type="term" value="F:kinase activity"/>
    <property type="evidence" value="ECO:0007669"/>
    <property type="project" value="UniProtKB-KW"/>
</dbReference>
<dbReference type="Proteomes" id="UP000070501">
    <property type="component" value="Unassembled WGS sequence"/>
</dbReference>
<protein>
    <submittedName>
        <fullName evidence="11">p-loop containing nucleoside triphosphate hydrolase protein</fullName>
    </submittedName>
</protein>
<evidence type="ECO:0000256" key="9">
    <source>
        <dbReference type="ARBA" id="ARBA00061312"/>
    </source>
</evidence>
<comment type="subcellular location">
    <subcellularLocation>
        <location evidence="2">Cytoplasm</location>
    </subcellularLocation>
    <subcellularLocation>
        <location evidence="1">Nucleus</location>
    </subcellularLocation>
</comment>
<dbReference type="PANTHER" id="PTHR10285">
    <property type="entry name" value="URIDINE KINASE"/>
    <property type="match status" value="1"/>
</dbReference>
<evidence type="ECO:0000256" key="2">
    <source>
        <dbReference type="ARBA" id="ARBA00004496"/>
    </source>
</evidence>
<proteinExistence type="inferred from homology"/>
<keyword evidence="11" id="KW-0378">Hydrolase</keyword>
<evidence type="ECO:0000256" key="4">
    <source>
        <dbReference type="ARBA" id="ARBA00022679"/>
    </source>
</evidence>
<dbReference type="GO" id="GO:0005737">
    <property type="term" value="C:cytoplasm"/>
    <property type="evidence" value="ECO:0007669"/>
    <property type="project" value="UniProtKB-SubCell"/>
</dbReference>
<keyword evidence="12" id="KW-1185">Reference proteome</keyword>
<evidence type="ECO:0000256" key="5">
    <source>
        <dbReference type="ARBA" id="ARBA00022741"/>
    </source>
</evidence>
<evidence type="ECO:0000313" key="12">
    <source>
        <dbReference type="Proteomes" id="UP000070501"/>
    </source>
</evidence>
<evidence type="ECO:0000256" key="6">
    <source>
        <dbReference type="ARBA" id="ARBA00022777"/>
    </source>
</evidence>
<accession>A0A136J056</accession>
<dbReference type="EMBL" id="KQ964252">
    <property type="protein sequence ID" value="KXJ90513.1"/>
    <property type="molecule type" value="Genomic_DNA"/>
</dbReference>
<keyword evidence="4" id="KW-0808">Transferase</keyword>
<comment type="similarity">
    <text evidence="9">Belongs to the GLYK kinase family.</text>
</comment>
<keyword evidence="5" id="KW-0547">Nucleotide-binding</keyword>
<dbReference type="AlphaFoldDB" id="A0A136J056"/>
<keyword evidence="8" id="KW-0539">Nucleus</keyword>
<dbReference type="SUPFAM" id="SSF52540">
    <property type="entry name" value="P-loop containing nucleoside triphosphate hydrolases"/>
    <property type="match status" value="1"/>
</dbReference>
<dbReference type="InParanoid" id="A0A136J056"/>
<dbReference type="GO" id="GO:0005634">
    <property type="term" value="C:nucleus"/>
    <property type="evidence" value="ECO:0007669"/>
    <property type="project" value="UniProtKB-SubCell"/>
</dbReference>
<dbReference type="GO" id="GO:0005524">
    <property type="term" value="F:ATP binding"/>
    <property type="evidence" value="ECO:0007669"/>
    <property type="project" value="UniProtKB-KW"/>
</dbReference>
<sequence>MAIDQSAIDDVLEHVLPRFDHHKQHNIQSKGNGPRPFVLGLSGMQGSGKSTWAASLADALRSRHRLKVVILSIDDLYSTHDELVRVRDANQDNKLFRNRGQPGTHDENLAQRFFSALRSGQDVAVPAFDKSRYNGEGDRVPESEWEAVSAEPPVDILIFEGWCLGFEALDDEELARKWTAAQTSAETARSMPDGHDGDGAISTAELHKHPLSHVQVVNTNLARYNQGFMSRDRFDSLVHLDTPMLHNVYRWRIQQENALRTAKGTGQTDEQVVAFVKVYMPAYELYLDGLRRPNAGSAQVRVLLGTHREVLSVDKVE</sequence>
<evidence type="ECO:0000256" key="10">
    <source>
        <dbReference type="SAM" id="MobiDB-lite"/>
    </source>
</evidence>
<evidence type="ECO:0000256" key="3">
    <source>
        <dbReference type="ARBA" id="ARBA00022490"/>
    </source>
</evidence>
<evidence type="ECO:0000256" key="7">
    <source>
        <dbReference type="ARBA" id="ARBA00022840"/>
    </source>
</evidence>
<keyword evidence="6" id="KW-0418">Kinase</keyword>
<reference evidence="12" key="1">
    <citation type="submission" date="2016-02" db="EMBL/GenBank/DDBJ databases">
        <title>Draft genome sequence of Microdochium bolleyi, a fungal endophyte of beachgrass.</title>
        <authorList>
            <consortium name="DOE Joint Genome Institute"/>
            <person name="David A.S."/>
            <person name="May G."/>
            <person name="Haridas S."/>
            <person name="Lim J."/>
            <person name="Wang M."/>
            <person name="Labutti K."/>
            <person name="Lipzen A."/>
            <person name="Barry K."/>
            <person name="Grigoriev I.V."/>
        </authorList>
    </citation>
    <scope>NUCLEOTIDE SEQUENCE [LARGE SCALE GENOMIC DNA]</scope>
    <source>
        <strain evidence="12">J235TASD1</strain>
    </source>
</reference>
<dbReference type="GO" id="GO:0016787">
    <property type="term" value="F:hydrolase activity"/>
    <property type="evidence" value="ECO:0007669"/>
    <property type="project" value="UniProtKB-KW"/>
</dbReference>
<name>A0A136J056_9PEZI</name>
<dbReference type="Gene3D" id="3.40.50.300">
    <property type="entry name" value="P-loop containing nucleotide triphosphate hydrolases"/>
    <property type="match status" value="1"/>
</dbReference>
<dbReference type="InterPro" id="IPR027417">
    <property type="entry name" value="P-loop_NTPase"/>
</dbReference>
<evidence type="ECO:0000256" key="1">
    <source>
        <dbReference type="ARBA" id="ARBA00004123"/>
    </source>
</evidence>
<organism evidence="11 12">
    <name type="scientific">Microdochium bolleyi</name>
    <dbReference type="NCBI Taxonomy" id="196109"/>
    <lineage>
        <taxon>Eukaryota</taxon>
        <taxon>Fungi</taxon>
        <taxon>Dikarya</taxon>
        <taxon>Ascomycota</taxon>
        <taxon>Pezizomycotina</taxon>
        <taxon>Sordariomycetes</taxon>
        <taxon>Xylariomycetidae</taxon>
        <taxon>Xylariales</taxon>
        <taxon>Microdochiaceae</taxon>
        <taxon>Microdochium</taxon>
    </lineage>
</organism>
<feature type="region of interest" description="Disordered" evidence="10">
    <location>
        <begin position="180"/>
        <end position="202"/>
    </location>
</feature>
<evidence type="ECO:0000313" key="11">
    <source>
        <dbReference type="EMBL" id="KXJ90513.1"/>
    </source>
</evidence>
<dbReference type="STRING" id="196109.A0A136J056"/>
<evidence type="ECO:0000256" key="8">
    <source>
        <dbReference type="ARBA" id="ARBA00023242"/>
    </source>
</evidence>